<keyword evidence="1" id="KW-1133">Transmembrane helix</keyword>
<gene>
    <name evidence="2" type="ORF">SAMN06269250_4742</name>
</gene>
<evidence type="ECO:0000256" key="1">
    <source>
        <dbReference type="SAM" id="Phobius"/>
    </source>
</evidence>
<reference evidence="3" key="1">
    <citation type="submission" date="2017-09" db="EMBL/GenBank/DDBJ databases">
        <authorList>
            <person name="Varghese N."/>
            <person name="Submissions S."/>
        </authorList>
    </citation>
    <scope>NUCLEOTIDE SEQUENCE [LARGE SCALE GENOMIC DNA]</scope>
    <source>
        <strain evidence="3">DSM 29961</strain>
    </source>
</reference>
<evidence type="ECO:0000313" key="2">
    <source>
        <dbReference type="EMBL" id="SOD95097.1"/>
    </source>
</evidence>
<feature type="transmembrane region" description="Helical" evidence="1">
    <location>
        <begin position="12"/>
        <end position="33"/>
    </location>
</feature>
<dbReference type="OrthoDB" id="631431at2"/>
<organism evidence="2 3">
    <name type="scientific">Spirosoma fluviale</name>
    <dbReference type="NCBI Taxonomy" id="1597977"/>
    <lineage>
        <taxon>Bacteria</taxon>
        <taxon>Pseudomonadati</taxon>
        <taxon>Bacteroidota</taxon>
        <taxon>Cytophagia</taxon>
        <taxon>Cytophagales</taxon>
        <taxon>Cytophagaceae</taxon>
        <taxon>Spirosoma</taxon>
    </lineage>
</organism>
<dbReference type="RefSeq" id="WP_097129006.1">
    <property type="nucleotide sequence ID" value="NZ_OCNH01000004.1"/>
</dbReference>
<dbReference type="AlphaFoldDB" id="A0A286GHT8"/>
<evidence type="ECO:0008006" key="4">
    <source>
        <dbReference type="Google" id="ProtNLM"/>
    </source>
</evidence>
<dbReference type="Proteomes" id="UP000219452">
    <property type="component" value="Unassembled WGS sequence"/>
</dbReference>
<keyword evidence="3" id="KW-1185">Reference proteome</keyword>
<sequence>MKQLVALIKPTILLSTLIIVTVYVILALTAPFIRNKSSYVAASLDKENRLEVAMSPRIVLVGGSNLALGVDCQALSKHTHVNVVNMGLHAGLGLNFILNEALSGVKYGDTVILSIEYFLEDGNKKLMAQLADVNPSAISKMKLSLSDRLRILVSQLQLCLSSTFYKIINKQDDPIYYREGFNKYGDLKTHFNQKKPTAPSGSVVFTNTDYVNGIKEINKFIESVKIKGAKVYFTYPAFQRSTYNLNKEKLNSLANQYDKELVCPILGSMETFVFDDKYFFDTVYHLDSIGIQKRTEIMLQLIRKANINNVP</sequence>
<dbReference type="EMBL" id="OCNH01000004">
    <property type="protein sequence ID" value="SOD95097.1"/>
    <property type="molecule type" value="Genomic_DNA"/>
</dbReference>
<keyword evidence="1" id="KW-0472">Membrane</keyword>
<proteinExistence type="predicted"/>
<keyword evidence="1" id="KW-0812">Transmembrane</keyword>
<accession>A0A286GHT8</accession>
<name>A0A286GHT8_9BACT</name>
<protein>
    <recommendedName>
        <fullName evidence="4">SGNH/GDSL hydrolase family protein</fullName>
    </recommendedName>
</protein>
<evidence type="ECO:0000313" key="3">
    <source>
        <dbReference type="Proteomes" id="UP000219452"/>
    </source>
</evidence>